<feature type="transmembrane region" description="Helical" evidence="1">
    <location>
        <begin position="200"/>
        <end position="219"/>
    </location>
</feature>
<comment type="caution">
    <text evidence="2">The sequence shown here is derived from an EMBL/GenBank/DDBJ whole genome shotgun (WGS) entry which is preliminary data.</text>
</comment>
<protein>
    <submittedName>
        <fullName evidence="2">Uncharacterized protein</fullName>
    </submittedName>
</protein>
<keyword evidence="1" id="KW-1133">Transmembrane helix</keyword>
<accession>A0A3D9C900</accession>
<proteinExistence type="predicted"/>
<evidence type="ECO:0000313" key="3">
    <source>
        <dbReference type="Proteomes" id="UP000256686"/>
    </source>
</evidence>
<organism evidence="2 3">
    <name type="scientific">Chryseobacterium pennae</name>
    <dbReference type="NCBI Taxonomy" id="2258962"/>
    <lineage>
        <taxon>Bacteria</taxon>
        <taxon>Pseudomonadati</taxon>
        <taxon>Bacteroidota</taxon>
        <taxon>Flavobacteriia</taxon>
        <taxon>Flavobacteriales</taxon>
        <taxon>Weeksellaceae</taxon>
        <taxon>Chryseobacterium group</taxon>
        <taxon>Chryseobacterium</taxon>
    </lineage>
</organism>
<reference evidence="3" key="1">
    <citation type="submission" date="2018-06" db="EMBL/GenBank/DDBJ databases">
        <authorList>
            <person name="Lum Nde A."/>
            <person name="Hugo C."/>
        </authorList>
    </citation>
    <scope>NUCLEOTIDE SEQUENCE [LARGE SCALE GENOMIC DNA]</scope>
    <source>
        <strain evidence="3">1_F178</strain>
    </source>
</reference>
<keyword evidence="1" id="KW-0472">Membrane</keyword>
<dbReference type="EMBL" id="QNVT01000009">
    <property type="protein sequence ID" value="REC62224.1"/>
    <property type="molecule type" value="Genomic_DNA"/>
</dbReference>
<name>A0A3D9C900_9FLAO</name>
<dbReference type="AlphaFoldDB" id="A0A3D9C900"/>
<dbReference type="Proteomes" id="UP000256686">
    <property type="component" value="Unassembled WGS sequence"/>
</dbReference>
<dbReference type="RefSeq" id="WP_115970796.1">
    <property type="nucleotide sequence ID" value="NZ_QNVT01000009.1"/>
</dbReference>
<evidence type="ECO:0000313" key="2">
    <source>
        <dbReference type="EMBL" id="REC62224.1"/>
    </source>
</evidence>
<sequence>MQLDLMELLLEGKGGAQFQEYMERYLDAKYGSRFERTTENGRKGDGGKDGYIYDSKHYFAISSRSDFKRKITFDFFNCVTKNHDVRKFTYVTNRALPTAYAEVVNRLRGIYPTISVEVLTHYTIAREIFDFPKKQIEKILNRDVDISRDNSIYFAENEDESESFTFREAIKDSIHWYTLLIIICVVVGVLFYFLHFNEQVWGIAMMGLFVFLVLYLILFGKGIKKTKFPHKILYLICSGKLPVGGEIIFNEAIHRSIHRNSMWNFTFYKRSVSCVKRGCTGKVYLYDHEEETYIGKCERDPVNHTYTVDRNFYGNLNC</sequence>
<evidence type="ECO:0000256" key="1">
    <source>
        <dbReference type="SAM" id="Phobius"/>
    </source>
</evidence>
<feature type="transmembrane region" description="Helical" evidence="1">
    <location>
        <begin position="174"/>
        <end position="194"/>
    </location>
</feature>
<gene>
    <name evidence="2" type="ORF">DRF65_10950</name>
</gene>
<keyword evidence="1" id="KW-0812">Transmembrane</keyword>
<keyword evidence="3" id="KW-1185">Reference proteome</keyword>